<dbReference type="Proteomes" id="UP001501509">
    <property type="component" value="Unassembled WGS sequence"/>
</dbReference>
<comment type="caution">
    <text evidence="1">The sequence shown here is derived from an EMBL/GenBank/DDBJ whole genome shotgun (WGS) entry which is preliminary data.</text>
</comment>
<dbReference type="EMBL" id="BAAATD010000005">
    <property type="protein sequence ID" value="GAA2603316.1"/>
    <property type="molecule type" value="Genomic_DNA"/>
</dbReference>
<proteinExistence type="predicted"/>
<accession>A0ABP6C5J7</accession>
<evidence type="ECO:0000313" key="2">
    <source>
        <dbReference type="Proteomes" id="UP001501509"/>
    </source>
</evidence>
<organism evidence="1 2">
    <name type="scientific">Actinomadura fulvescens</name>
    <dbReference type="NCBI Taxonomy" id="46160"/>
    <lineage>
        <taxon>Bacteria</taxon>
        <taxon>Bacillati</taxon>
        <taxon>Actinomycetota</taxon>
        <taxon>Actinomycetes</taxon>
        <taxon>Streptosporangiales</taxon>
        <taxon>Thermomonosporaceae</taxon>
        <taxon>Actinomadura</taxon>
    </lineage>
</organism>
<evidence type="ECO:0000313" key="1">
    <source>
        <dbReference type="EMBL" id="GAA2603316.1"/>
    </source>
</evidence>
<reference evidence="2" key="1">
    <citation type="journal article" date="2019" name="Int. J. Syst. Evol. Microbiol.">
        <title>The Global Catalogue of Microorganisms (GCM) 10K type strain sequencing project: providing services to taxonomists for standard genome sequencing and annotation.</title>
        <authorList>
            <consortium name="The Broad Institute Genomics Platform"/>
            <consortium name="The Broad Institute Genome Sequencing Center for Infectious Disease"/>
            <person name="Wu L."/>
            <person name="Ma J."/>
        </authorList>
    </citation>
    <scope>NUCLEOTIDE SEQUENCE [LARGE SCALE GENOMIC DNA]</scope>
    <source>
        <strain evidence="2">JCM 6833</strain>
    </source>
</reference>
<gene>
    <name evidence="1" type="ORF">GCM10010411_41710</name>
</gene>
<sequence>MDGLSWWPCLAGGWASGAAGWWGGGYDLARYDDLFGHFDELAGTAADQERTAGPGFEDAHHVAVLSRRQAASQRDPLTDVCY</sequence>
<name>A0ABP6C5J7_9ACTN</name>
<protein>
    <submittedName>
        <fullName evidence="1">Uncharacterized protein</fullName>
    </submittedName>
</protein>
<keyword evidence="2" id="KW-1185">Reference proteome</keyword>